<comment type="caution">
    <text evidence="1">The sequence shown here is derived from an EMBL/GenBank/DDBJ whole genome shotgun (WGS) entry which is preliminary data.</text>
</comment>
<dbReference type="Proteomes" id="UP000478052">
    <property type="component" value="Unassembled WGS sequence"/>
</dbReference>
<proteinExistence type="predicted"/>
<feature type="non-terminal residue" evidence="1">
    <location>
        <position position="63"/>
    </location>
</feature>
<reference evidence="1 2" key="1">
    <citation type="submission" date="2019-08" db="EMBL/GenBank/DDBJ databases">
        <title>Whole genome of Aphis craccivora.</title>
        <authorList>
            <person name="Voronova N.V."/>
            <person name="Shulinski R.S."/>
            <person name="Bandarenka Y.V."/>
            <person name="Zhorov D.G."/>
            <person name="Warner D."/>
        </authorList>
    </citation>
    <scope>NUCLEOTIDE SEQUENCE [LARGE SCALE GENOMIC DNA]</scope>
    <source>
        <strain evidence="1">180601</strain>
        <tissue evidence="1">Whole Body</tissue>
    </source>
</reference>
<evidence type="ECO:0000313" key="2">
    <source>
        <dbReference type="Proteomes" id="UP000478052"/>
    </source>
</evidence>
<dbReference type="AlphaFoldDB" id="A0A6G0VWL1"/>
<sequence length="63" mass="6758">PPLARAIPIAILIHYGQTEESYKGALSLLKLSFPLCFGGKEITAPTVLMTDDSKAEKNALNSL</sequence>
<dbReference type="OrthoDB" id="6370835at2759"/>
<organism evidence="1 2">
    <name type="scientific">Aphis craccivora</name>
    <name type="common">Cowpea aphid</name>
    <dbReference type="NCBI Taxonomy" id="307492"/>
    <lineage>
        <taxon>Eukaryota</taxon>
        <taxon>Metazoa</taxon>
        <taxon>Ecdysozoa</taxon>
        <taxon>Arthropoda</taxon>
        <taxon>Hexapoda</taxon>
        <taxon>Insecta</taxon>
        <taxon>Pterygota</taxon>
        <taxon>Neoptera</taxon>
        <taxon>Paraneoptera</taxon>
        <taxon>Hemiptera</taxon>
        <taxon>Sternorrhyncha</taxon>
        <taxon>Aphidomorpha</taxon>
        <taxon>Aphidoidea</taxon>
        <taxon>Aphididae</taxon>
        <taxon>Aphidini</taxon>
        <taxon>Aphis</taxon>
        <taxon>Aphis</taxon>
    </lineage>
</organism>
<keyword evidence="2" id="KW-1185">Reference proteome</keyword>
<feature type="non-terminal residue" evidence="1">
    <location>
        <position position="1"/>
    </location>
</feature>
<gene>
    <name evidence="1" type="ORF">FWK35_00021854</name>
</gene>
<name>A0A6G0VWL1_APHCR</name>
<protein>
    <submittedName>
        <fullName evidence="1">MULE domain-containing protein</fullName>
    </submittedName>
</protein>
<accession>A0A6G0VWL1</accession>
<evidence type="ECO:0000313" key="1">
    <source>
        <dbReference type="EMBL" id="KAF0712054.1"/>
    </source>
</evidence>
<dbReference type="EMBL" id="VUJU01011075">
    <property type="protein sequence ID" value="KAF0712054.1"/>
    <property type="molecule type" value="Genomic_DNA"/>
</dbReference>